<dbReference type="Proteomes" id="UP000827284">
    <property type="component" value="Unassembled WGS sequence"/>
</dbReference>
<reference evidence="2" key="2">
    <citation type="journal article" date="2022" name="Microbiol. Resour. Announc.">
        <title>Whole-Genome Sequence of Entomortierella parvispora E1425, a Mucoromycotan Fungus Associated with Burkholderiaceae-Related Endosymbiotic Bacteria.</title>
        <authorList>
            <person name="Herlambang A."/>
            <person name="Guo Y."/>
            <person name="Takashima Y."/>
            <person name="Narisawa K."/>
            <person name="Ohta H."/>
            <person name="Nishizawa T."/>
        </authorList>
    </citation>
    <scope>NUCLEOTIDE SEQUENCE</scope>
    <source>
        <strain evidence="2">E1425</strain>
    </source>
</reference>
<evidence type="ECO:0000313" key="3">
    <source>
        <dbReference type="Proteomes" id="UP000827284"/>
    </source>
</evidence>
<proteinExistence type="predicted"/>
<gene>
    <name evidence="2" type="ORF">EMPS_05882</name>
</gene>
<reference evidence="2" key="1">
    <citation type="submission" date="2021-11" db="EMBL/GenBank/DDBJ databases">
        <authorList>
            <person name="Herlambang A."/>
            <person name="Guo Y."/>
            <person name="Takashima Y."/>
            <person name="Nishizawa T."/>
        </authorList>
    </citation>
    <scope>NUCLEOTIDE SEQUENCE</scope>
    <source>
        <strain evidence="2">E1425</strain>
    </source>
</reference>
<evidence type="ECO:0000313" key="2">
    <source>
        <dbReference type="EMBL" id="GJJ73524.1"/>
    </source>
</evidence>
<feature type="compositionally biased region" description="Polar residues" evidence="1">
    <location>
        <begin position="1"/>
        <end position="11"/>
    </location>
</feature>
<name>A0A9P3LWX5_9FUNG</name>
<keyword evidence="3" id="KW-1185">Reference proteome</keyword>
<feature type="compositionally biased region" description="Low complexity" evidence="1">
    <location>
        <begin position="12"/>
        <end position="43"/>
    </location>
</feature>
<organism evidence="2 3">
    <name type="scientific">Entomortierella parvispora</name>
    <dbReference type="NCBI Taxonomy" id="205924"/>
    <lineage>
        <taxon>Eukaryota</taxon>
        <taxon>Fungi</taxon>
        <taxon>Fungi incertae sedis</taxon>
        <taxon>Mucoromycota</taxon>
        <taxon>Mortierellomycotina</taxon>
        <taxon>Mortierellomycetes</taxon>
        <taxon>Mortierellales</taxon>
        <taxon>Mortierellaceae</taxon>
        <taxon>Entomortierella</taxon>
    </lineage>
</organism>
<accession>A0A9P3LWX5</accession>
<sequence>MSLFKSSQNMTASSPSSAASTPAHSPRASMDVSRSASSQSAQVSREKAVELALLKDMGAIGIRGPSVL</sequence>
<evidence type="ECO:0000256" key="1">
    <source>
        <dbReference type="SAM" id="MobiDB-lite"/>
    </source>
</evidence>
<protein>
    <submittedName>
        <fullName evidence="2">Uncharacterized protein</fullName>
    </submittedName>
</protein>
<dbReference type="AlphaFoldDB" id="A0A9P3LWX5"/>
<feature type="region of interest" description="Disordered" evidence="1">
    <location>
        <begin position="1"/>
        <end position="46"/>
    </location>
</feature>
<dbReference type="EMBL" id="BQFW01000008">
    <property type="protein sequence ID" value="GJJ73524.1"/>
    <property type="molecule type" value="Genomic_DNA"/>
</dbReference>
<comment type="caution">
    <text evidence="2">The sequence shown here is derived from an EMBL/GenBank/DDBJ whole genome shotgun (WGS) entry which is preliminary data.</text>
</comment>